<feature type="region of interest" description="Disordered" evidence="1">
    <location>
        <begin position="52"/>
        <end position="111"/>
    </location>
</feature>
<evidence type="ECO:0000313" key="4">
    <source>
        <dbReference type="EMBL" id="RCV93819.1"/>
    </source>
</evidence>
<protein>
    <recommendedName>
        <fullName evidence="3">Toxin co-regulated pilus biosynthesis protein Q C-terminal domain-containing protein</fullName>
    </recommendedName>
</protein>
<keyword evidence="2" id="KW-0732">Signal</keyword>
<evidence type="ECO:0000313" key="5">
    <source>
        <dbReference type="Proteomes" id="UP000253204"/>
    </source>
</evidence>
<comment type="caution">
    <text evidence="4">The sequence shown here is derived from an EMBL/GenBank/DDBJ whole genome shotgun (WGS) entry which is preliminary data.</text>
</comment>
<feature type="compositionally biased region" description="Low complexity" evidence="1">
    <location>
        <begin position="72"/>
        <end position="85"/>
    </location>
</feature>
<accession>A0A368U9C7</accession>
<feature type="region of interest" description="Disordered" evidence="1">
    <location>
        <begin position="128"/>
        <end position="159"/>
    </location>
</feature>
<dbReference type="AlphaFoldDB" id="A0A368U9C7"/>
<gene>
    <name evidence="4" type="ORF">DU506_01285</name>
</gene>
<evidence type="ECO:0000259" key="3">
    <source>
        <dbReference type="Pfam" id="PF10671"/>
    </source>
</evidence>
<evidence type="ECO:0000256" key="2">
    <source>
        <dbReference type="SAM" id="SignalP"/>
    </source>
</evidence>
<name>A0A368U9C7_9GAMM</name>
<keyword evidence="5" id="KW-1185">Reference proteome</keyword>
<feature type="chain" id="PRO_5016670086" description="Toxin co-regulated pilus biosynthesis protein Q C-terminal domain-containing protein" evidence="2">
    <location>
        <begin position="23"/>
        <end position="253"/>
    </location>
</feature>
<organism evidence="4 5">
    <name type="scientific">Vreelandella rituensis</name>
    <dbReference type="NCBI Taxonomy" id="2282306"/>
    <lineage>
        <taxon>Bacteria</taxon>
        <taxon>Pseudomonadati</taxon>
        <taxon>Pseudomonadota</taxon>
        <taxon>Gammaproteobacteria</taxon>
        <taxon>Oceanospirillales</taxon>
        <taxon>Halomonadaceae</taxon>
        <taxon>Vreelandella</taxon>
    </lineage>
</organism>
<dbReference type="Pfam" id="PF10671">
    <property type="entry name" value="TcpQ"/>
    <property type="match status" value="1"/>
</dbReference>
<sequence>MKPLLTLLAASLSLGATGLAQATVLINTESTFGNQSSGYEQNAYQPSQLLANEAPPLPSQAGEPPLPVNAPDVSQQSVQQDLQWLLPDGSTEPAMRSQPPPLPVAQTAARSDDISVPKPDIREIRITQGKRVAEESSPDGASDVASGIEPDKALPSTLSDAVATTTGSESKDLPTWTLKPGSLRQQLLSWGNTSVTWEVLWMGTSDFTVRVGHEFTGPLDEVVIQVVKAFSAQGAPISLLRARANHTLAVRSE</sequence>
<proteinExistence type="predicted"/>
<reference evidence="4 5" key="1">
    <citation type="submission" date="2018-07" db="EMBL/GenBank/DDBJ databases">
        <title>Halomonas rutogse sp. nov., isolated from Lake TangqianCo on Tibetan Plateau.</title>
        <authorList>
            <person name="Lu H."/>
            <person name="Xing P."/>
            <person name="Wu Q."/>
        </authorList>
    </citation>
    <scope>NUCLEOTIDE SEQUENCE [LARGE SCALE GENOMIC DNA]</scope>
    <source>
        <strain evidence="4 5">TQ8S</strain>
    </source>
</reference>
<evidence type="ECO:0000256" key="1">
    <source>
        <dbReference type="SAM" id="MobiDB-lite"/>
    </source>
</evidence>
<feature type="signal peptide" evidence="2">
    <location>
        <begin position="1"/>
        <end position="22"/>
    </location>
</feature>
<dbReference type="Proteomes" id="UP000253204">
    <property type="component" value="Unassembled WGS sequence"/>
</dbReference>
<dbReference type="EMBL" id="QPIJ01000001">
    <property type="protein sequence ID" value="RCV93819.1"/>
    <property type="molecule type" value="Genomic_DNA"/>
</dbReference>
<feature type="domain" description="Toxin co-regulated pilus biosynthesis protein Q C-terminal" evidence="3">
    <location>
        <begin position="175"/>
        <end position="251"/>
    </location>
</feature>
<dbReference type="InterPro" id="IPR018927">
    <property type="entry name" value="Pilus_synth_Q_C"/>
</dbReference>
<dbReference type="RefSeq" id="WP_114485147.1">
    <property type="nucleotide sequence ID" value="NZ_CBCSHM010000001.1"/>
</dbReference>